<comment type="caution">
    <text evidence="1">The sequence shown here is derived from an EMBL/GenBank/DDBJ whole genome shotgun (WGS) entry which is preliminary data.</text>
</comment>
<evidence type="ECO:0000313" key="2">
    <source>
        <dbReference type="Proteomes" id="UP000236182"/>
    </source>
</evidence>
<dbReference type="PANTHER" id="PTHR31021:SF1">
    <property type="entry name" value="CHROMOSOME UNDETERMINED SCAFFOLD_56, WHOLE GENOME SHOTGUN SEQUENCE"/>
    <property type="match status" value="1"/>
</dbReference>
<protein>
    <recommendedName>
        <fullName evidence="3">APCDD1 domain-containing protein</fullName>
    </recommendedName>
</protein>
<dbReference type="AlphaFoldDB" id="A0A316WPB9"/>
<dbReference type="GO" id="GO:0017147">
    <property type="term" value="F:Wnt-protein binding"/>
    <property type="evidence" value="ECO:0007669"/>
    <property type="project" value="InterPro"/>
</dbReference>
<evidence type="ECO:0008006" key="3">
    <source>
        <dbReference type="Google" id="ProtNLM"/>
    </source>
</evidence>
<evidence type="ECO:0000313" key="1">
    <source>
        <dbReference type="EMBL" id="PWN63135.1"/>
    </source>
</evidence>
<dbReference type="Proteomes" id="UP000236182">
    <property type="component" value="Unassembled WGS sequence"/>
</dbReference>
<proteinExistence type="predicted"/>
<keyword evidence="2" id="KW-1185">Reference proteome</keyword>
<dbReference type="OrthoDB" id="8246627at2"/>
<dbReference type="PANTHER" id="PTHR31021">
    <property type="entry name" value="ADENOMATOSIS POLYPOSIS COLI DOWN-REGULATED 1"/>
    <property type="match status" value="1"/>
</dbReference>
<name>A0A316WPB9_9FLAO</name>
<dbReference type="InterPro" id="IPR042425">
    <property type="entry name" value="APCDD1"/>
</dbReference>
<dbReference type="EMBL" id="PPEI02000004">
    <property type="protein sequence ID" value="PWN63135.1"/>
    <property type="molecule type" value="Genomic_DNA"/>
</dbReference>
<dbReference type="GO" id="GO:0005886">
    <property type="term" value="C:plasma membrane"/>
    <property type="evidence" value="ECO:0007669"/>
    <property type="project" value="InterPro"/>
</dbReference>
<gene>
    <name evidence="1" type="ORF">C1638_013730</name>
</gene>
<accession>A0A316WPB9</accession>
<reference evidence="1" key="1">
    <citation type="submission" date="2018-04" db="EMBL/GenBank/DDBJ databases">
        <title>Draft Genome Sequences of Chryseobacterium lactis NCTC11390T isolated from milk, Chryseobacterium oncorhynchi 701B-08T from rainbow trout, and Chryseobacterium viscerum 687B-08T from diseased fish.</title>
        <authorList>
            <person name="Jeong J.-J."/>
            <person name="Lee Y.J."/>
            <person name="Pathiraja D."/>
            <person name="Park B."/>
            <person name="Choi I.-G."/>
            <person name="Kim K.D."/>
        </authorList>
    </citation>
    <scope>NUCLEOTIDE SEQUENCE [LARGE SCALE GENOMIC DNA]</scope>
    <source>
        <strain evidence="1">701B-08</strain>
    </source>
</reference>
<sequence length="188" mass="21835">MIEETRKKALGEWESISIEIRPSSLKNEDGSLKPFYLKRSFSFLPEDQFKLEIINYADAYGEIPLAKIILKGHVEWQGDHPIAKGAQKVDFIADHAYEVIPLIQNFTDVLNASAKENFEIWETGKTQNILRKRFLPFGLSEGQIFKEYDLIYIFNDMMFWGARNIDGRGFDTELNRPTNLQIPMKRKS</sequence>
<dbReference type="RefSeq" id="WP_109621855.1">
    <property type="nucleotide sequence ID" value="NZ_PPEI02000004.1"/>
</dbReference>
<dbReference type="GO" id="GO:0030178">
    <property type="term" value="P:negative regulation of Wnt signaling pathway"/>
    <property type="evidence" value="ECO:0007669"/>
    <property type="project" value="InterPro"/>
</dbReference>
<organism evidence="1 2">
    <name type="scientific">Chryseobacterium oncorhynchi</name>
    <dbReference type="NCBI Taxonomy" id="741074"/>
    <lineage>
        <taxon>Bacteria</taxon>
        <taxon>Pseudomonadati</taxon>
        <taxon>Bacteroidota</taxon>
        <taxon>Flavobacteriia</taxon>
        <taxon>Flavobacteriales</taxon>
        <taxon>Weeksellaceae</taxon>
        <taxon>Chryseobacterium group</taxon>
        <taxon>Chryseobacterium</taxon>
    </lineage>
</organism>